<keyword evidence="11" id="KW-0479">Metal-binding</keyword>
<evidence type="ECO:0000256" key="1">
    <source>
        <dbReference type="ARBA" id="ARBA00001954"/>
    </source>
</evidence>
<evidence type="ECO:0000256" key="10">
    <source>
        <dbReference type="ARBA" id="ARBA00049359"/>
    </source>
</evidence>
<reference evidence="13 14" key="1">
    <citation type="journal article" date="2016" name="Genome Announc.">
        <title>Complete Genome Sequence of Methylobacterium populi P-1M, Isolated from Pink-Pigmented Household Biofilm.</title>
        <authorList>
            <person name="Morohoshi T."/>
            <person name="Ikeda T."/>
        </authorList>
    </citation>
    <scope>NUCLEOTIDE SEQUENCE [LARGE SCALE GENOMIC DNA]</scope>
    <source>
        <strain evidence="13 14">P-1M</strain>
    </source>
</reference>
<dbReference type="RefSeq" id="WP_096484618.1">
    <property type="nucleotide sequence ID" value="NZ_AP014809.1"/>
</dbReference>
<evidence type="ECO:0000313" key="13">
    <source>
        <dbReference type="EMBL" id="BAU90252.1"/>
    </source>
</evidence>
<proteinExistence type="inferred from homology"/>
<dbReference type="OrthoDB" id="21825at2"/>
<keyword evidence="6" id="KW-0266">Ethylene biosynthesis</keyword>
<keyword evidence="11" id="KW-0408">Iron</keyword>
<dbReference type="InterPro" id="IPR026992">
    <property type="entry name" value="DIOX_N"/>
</dbReference>
<evidence type="ECO:0000256" key="7">
    <source>
        <dbReference type="ARBA" id="ARBA00031011"/>
    </source>
</evidence>
<keyword evidence="11" id="KW-0560">Oxidoreductase</keyword>
<dbReference type="GO" id="GO:0102276">
    <property type="term" value="F:2-oxoglutarate oxygenase/decarboxylase (ethylene-forming) activity"/>
    <property type="evidence" value="ECO:0007669"/>
    <property type="project" value="UniProtKB-EC"/>
</dbReference>
<protein>
    <recommendedName>
        <fullName evidence="5">2-oxoglutarate-dependent ethylene/succinate-forming enzyme</fullName>
        <ecNumber evidence="4">1.13.12.19</ecNumber>
        <ecNumber evidence="3">1.14.20.7</ecNumber>
    </recommendedName>
    <alternativeName>
        <fullName evidence="7">2-oxoglutarate dioxygenase (ethylene-forming)</fullName>
    </alternativeName>
    <alternativeName>
        <fullName evidence="8">2-oxoglutarate/L-arginine monooxygenase/decarboxylase (succinate-forming)</fullName>
    </alternativeName>
</protein>
<dbReference type="AlphaFoldDB" id="A0A169QVQ2"/>
<organism evidence="13 14">
    <name type="scientific">Methylorubrum populi</name>
    <dbReference type="NCBI Taxonomy" id="223967"/>
    <lineage>
        <taxon>Bacteria</taxon>
        <taxon>Pseudomonadati</taxon>
        <taxon>Pseudomonadota</taxon>
        <taxon>Alphaproteobacteria</taxon>
        <taxon>Hyphomicrobiales</taxon>
        <taxon>Methylobacteriaceae</taxon>
        <taxon>Methylorubrum</taxon>
    </lineage>
</organism>
<dbReference type="PRINTS" id="PR00682">
    <property type="entry name" value="IPNSYNTHASE"/>
</dbReference>
<evidence type="ECO:0000256" key="6">
    <source>
        <dbReference type="ARBA" id="ARBA00022666"/>
    </source>
</evidence>
<dbReference type="GO" id="GO:0009693">
    <property type="term" value="P:ethylene biosynthetic process"/>
    <property type="evidence" value="ECO:0007669"/>
    <property type="project" value="UniProtKB-KW"/>
</dbReference>
<dbReference type="InterPro" id="IPR027443">
    <property type="entry name" value="IPNS-like_sf"/>
</dbReference>
<gene>
    <name evidence="13" type="ORF">MPPM_1647</name>
</gene>
<accession>A0A169QVQ2</accession>
<evidence type="ECO:0000256" key="3">
    <source>
        <dbReference type="ARBA" id="ARBA00012293"/>
    </source>
</evidence>
<dbReference type="PROSITE" id="PS51471">
    <property type="entry name" value="FE2OG_OXY"/>
    <property type="match status" value="1"/>
</dbReference>
<evidence type="ECO:0000256" key="4">
    <source>
        <dbReference type="ARBA" id="ARBA00012531"/>
    </source>
</evidence>
<comment type="pathway">
    <text evidence="2">Alkene biosynthesis; ethylene biosynthesis via 2-oxoglutarate.</text>
</comment>
<dbReference type="Proteomes" id="UP000218288">
    <property type="component" value="Chromosome"/>
</dbReference>
<dbReference type="SUPFAM" id="SSF51197">
    <property type="entry name" value="Clavaminate synthase-like"/>
    <property type="match status" value="1"/>
</dbReference>
<dbReference type="EC" id="1.13.12.19" evidence="4"/>
<dbReference type="EMBL" id="AP014809">
    <property type="protein sequence ID" value="BAU90252.1"/>
    <property type="molecule type" value="Genomic_DNA"/>
</dbReference>
<dbReference type="InterPro" id="IPR044861">
    <property type="entry name" value="IPNS-like_FE2OG_OXY"/>
</dbReference>
<evidence type="ECO:0000256" key="11">
    <source>
        <dbReference type="RuleBase" id="RU003682"/>
    </source>
</evidence>
<dbReference type="Pfam" id="PF14226">
    <property type="entry name" value="DIOX_N"/>
    <property type="match status" value="1"/>
</dbReference>
<dbReference type="GO" id="GO:0046872">
    <property type="term" value="F:metal ion binding"/>
    <property type="evidence" value="ECO:0007669"/>
    <property type="project" value="UniProtKB-KW"/>
</dbReference>
<comment type="cofactor">
    <cofactor evidence="1">
        <name>Fe(2+)</name>
        <dbReference type="ChEBI" id="CHEBI:29033"/>
    </cofactor>
</comment>
<name>A0A169QVQ2_9HYPH</name>
<evidence type="ECO:0000256" key="8">
    <source>
        <dbReference type="ARBA" id="ARBA00031282"/>
    </source>
</evidence>
<evidence type="ECO:0000256" key="2">
    <source>
        <dbReference type="ARBA" id="ARBA00004767"/>
    </source>
</evidence>
<sequence length="323" mass="35161">MRQADLPIVDIAPFIHGAAAARAGVGRAFGHAFETTGFAVVVGHGIPERLANDVYDVMKRYFAQPFAVKSRDAAPEKTKGRGYLPVGIESVARTLQGETPPDLCEALVFSAPHRAAQSARPNIWPAEPPELRGLVEAWRDAILRLTGQLTELSALALDLPQDYFAPWFADPALTLRFVHYPDQAEPPMPGQLRYGAHHDYGGLTILRQDAAPGGLQVADRDGNWFEAGVVPDSFVINVGDLLARWTNERWRSTLHRVSNPDRGLTGSSARLSMVAFTAPNELSEVACLPSCCDAANPPRYEPVKAGEYILSKLRASMDLTARA</sequence>
<dbReference type="Gene3D" id="2.60.120.330">
    <property type="entry name" value="B-lactam Antibiotic, Isopenicillin N Synthase, Chain"/>
    <property type="match status" value="1"/>
</dbReference>
<evidence type="ECO:0000259" key="12">
    <source>
        <dbReference type="PROSITE" id="PS51471"/>
    </source>
</evidence>
<dbReference type="InterPro" id="IPR050231">
    <property type="entry name" value="Iron_ascorbate_oxido_reductase"/>
</dbReference>
<evidence type="ECO:0000313" key="14">
    <source>
        <dbReference type="Proteomes" id="UP000218288"/>
    </source>
</evidence>
<evidence type="ECO:0000256" key="9">
    <source>
        <dbReference type="ARBA" id="ARBA00047725"/>
    </source>
</evidence>
<dbReference type="InterPro" id="IPR005123">
    <property type="entry name" value="Oxoglu/Fe-dep_dioxygenase_dom"/>
</dbReference>
<dbReference type="Pfam" id="PF03171">
    <property type="entry name" value="2OG-FeII_Oxy"/>
    <property type="match status" value="1"/>
</dbReference>
<feature type="domain" description="Fe2OG dioxygenase" evidence="12">
    <location>
        <begin position="171"/>
        <end position="279"/>
    </location>
</feature>
<comment type="similarity">
    <text evidence="11">Belongs to the iron/ascorbate-dependent oxidoreductase family.</text>
</comment>
<comment type="catalytic activity">
    <reaction evidence="10">
        <text>L-arginine + 2-oxoglutarate + O2 = guanidine + L-glutamate 5-semialdehyde + succinate + CO2</text>
        <dbReference type="Rhea" id="RHEA:31535"/>
        <dbReference type="ChEBI" id="CHEBI:15379"/>
        <dbReference type="ChEBI" id="CHEBI:16526"/>
        <dbReference type="ChEBI" id="CHEBI:16810"/>
        <dbReference type="ChEBI" id="CHEBI:30031"/>
        <dbReference type="ChEBI" id="CHEBI:30087"/>
        <dbReference type="ChEBI" id="CHEBI:32682"/>
        <dbReference type="ChEBI" id="CHEBI:58066"/>
        <dbReference type="EC" id="1.14.20.7"/>
    </reaction>
</comment>
<evidence type="ECO:0000256" key="5">
    <source>
        <dbReference type="ARBA" id="ARBA00019045"/>
    </source>
</evidence>
<dbReference type="PANTHER" id="PTHR47990">
    <property type="entry name" value="2-OXOGLUTARATE (2OG) AND FE(II)-DEPENDENT OXYGENASE SUPERFAMILY PROTEIN-RELATED"/>
    <property type="match status" value="1"/>
</dbReference>
<comment type="catalytic activity">
    <reaction evidence="9">
        <text>2-oxoglutarate + O2 + 2 H(+) = ethene + 3 CO2 + H2O</text>
        <dbReference type="Rhea" id="RHEA:31523"/>
        <dbReference type="ChEBI" id="CHEBI:15377"/>
        <dbReference type="ChEBI" id="CHEBI:15378"/>
        <dbReference type="ChEBI" id="CHEBI:15379"/>
        <dbReference type="ChEBI" id="CHEBI:16526"/>
        <dbReference type="ChEBI" id="CHEBI:16810"/>
        <dbReference type="ChEBI" id="CHEBI:18153"/>
        <dbReference type="EC" id="1.13.12.19"/>
    </reaction>
</comment>
<dbReference type="EC" id="1.14.20.7" evidence="3"/>